<reference evidence="8" key="1">
    <citation type="submission" date="2018-05" db="EMBL/GenBank/DDBJ databases">
        <authorList>
            <person name="Li Y."/>
        </authorList>
    </citation>
    <scope>NUCLEOTIDE SEQUENCE [LARGE SCALE GENOMIC DNA]</scope>
    <source>
        <strain evidence="8">sk1b4</strain>
    </source>
</reference>
<dbReference type="PIRSF" id="PIRSF002756">
    <property type="entry name" value="PstS"/>
    <property type="match status" value="1"/>
</dbReference>
<feature type="domain" description="PBP" evidence="6">
    <location>
        <begin position="47"/>
        <end position="343"/>
    </location>
</feature>
<dbReference type="GO" id="GO:0035435">
    <property type="term" value="P:phosphate ion transmembrane transport"/>
    <property type="evidence" value="ECO:0007669"/>
    <property type="project" value="InterPro"/>
</dbReference>
<proteinExistence type="inferred from homology"/>
<comment type="caution">
    <text evidence="7">The sequence shown here is derived from an EMBL/GenBank/DDBJ whole genome shotgun (WGS) entry which is preliminary data.</text>
</comment>
<protein>
    <recommendedName>
        <fullName evidence="4">Phosphate-binding protein</fullName>
    </recommendedName>
</protein>
<keyword evidence="3 4" id="KW-0592">Phosphate transport</keyword>
<dbReference type="AlphaFoldDB" id="A0A2V1K8L0"/>
<dbReference type="SUPFAM" id="SSF53850">
    <property type="entry name" value="Periplasmic binding protein-like II"/>
    <property type="match status" value="1"/>
</dbReference>
<name>A0A2V1K8L0_9ACTO</name>
<dbReference type="Gene3D" id="3.40.190.10">
    <property type="entry name" value="Periplasmic binding protein-like II"/>
    <property type="match status" value="2"/>
</dbReference>
<evidence type="ECO:0000256" key="2">
    <source>
        <dbReference type="ARBA" id="ARBA00022448"/>
    </source>
</evidence>
<accession>A0A2V1K8L0</accession>
<dbReference type="PANTHER" id="PTHR42996:SF1">
    <property type="entry name" value="PHOSPHATE-BINDING PROTEIN PSTS"/>
    <property type="match status" value="1"/>
</dbReference>
<comment type="similarity">
    <text evidence="1 4">Belongs to the PstS family.</text>
</comment>
<gene>
    <name evidence="7" type="primary">pstS</name>
    <name evidence="7" type="ORF">DD236_07985</name>
</gene>
<evidence type="ECO:0000313" key="7">
    <source>
        <dbReference type="EMBL" id="PWF26028.1"/>
    </source>
</evidence>
<dbReference type="Proteomes" id="UP000245283">
    <property type="component" value="Unassembled WGS sequence"/>
</dbReference>
<dbReference type="GO" id="GO:0043190">
    <property type="term" value="C:ATP-binding cassette (ABC) transporter complex"/>
    <property type="evidence" value="ECO:0007669"/>
    <property type="project" value="InterPro"/>
</dbReference>
<dbReference type="NCBIfam" id="TIGR00975">
    <property type="entry name" value="3a0107s03"/>
    <property type="match status" value="1"/>
</dbReference>
<evidence type="ECO:0000259" key="6">
    <source>
        <dbReference type="Pfam" id="PF12849"/>
    </source>
</evidence>
<dbReference type="OrthoDB" id="9801510at2"/>
<dbReference type="Pfam" id="PF12849">
    <property type="entry name" value="PBP_like_2"/>
    <property type="match status" value="1"/>
</dbReference>
<dbReference type="CDD" id="cd13565">
    <property type="entry name" value="PBP2_PstS"/>
    <property type="match status" value="1"/>
</dbReference>
<dbReference type="InterPro" id="IPR005673">
    <property type="entry name" value="ABC_phos-bd_PstS"/>
</dbReference>
<sequence>MHIVKTERFKGAGLTALAGAIALTLSACSSGPQGDGANGGSTTGDSAASGSDAGGTINGSGASSQANAQQAWRDNFSSVESAITVNYEATGSGTGREQFLGGQVQFAASDAALSADELEKAQNVCGEVVELPVYISPIAVAYNLPGVDELNLSADSVAGIFAGDITNWSDPAIAADNPDADLPDLDIIPVNRADKSGTTENFTAYLAEAAPDVWTEEPGEVWPSTGTQSAEKTSGVVQLAQSVEGSVTYADASQIGDLKHANIEVGGDFLEYSPEAAAAIVDNSAPAEDATDTIISFDLVRDGSVEDAYPIVMVSYLIGCQTYDDPAVAENVKAYFTYVASAEGQEVATKAGGGNAPISDELRDEVQAAIDTIE</sequence>
<evidence type="ECO:0000256" key="4">
    <source>
        <dbReference type="PIRNR" id="PIRNR002756"/>
    </source>
</evidence>
<evidence type="ECO:0000313" key="8">
    <source>
        <dbReference type="Proteomes" id="UP000245283"/>
    </source>
</evidence>
<evidence type="ECO:0000256" key="1">
    <source>
        <dbReference type="ARBA" id="ARBA00008725"/>
    </source>
</evidence>
<evidence type="ECO:0000256" key="5">
    <source>
        <dbReference type="SAM" id="MobiDB-lite"/>
    </source>
</evidence>
<dbReference type="EMBL" id="QETB01000004">
    <property type="protein sequence ID" value="PWF26028.1"/>
    <property type="molecule type" value="Genomic_DNA"/>
</dbReference>
<keyword evidence="8" id="KW-1185">Reference proteome</keyword>
<dbReference type="GO" id="GO:0042301">
    <property type="term" value="F:phosphate ion binding"/>
    <property type="evidence" value="ECO:0007669"/>
    <property type="project" value="InterPro"/>
</dbReference>
<evidence type="ECO:0000256" key="3">
    <source>
        <dbReference type="ARBA" id="ARBA00022592"/>
    </source>
</evidence>
<dbReference type="InterPro" id="IPR050962">
    <property type="entry name" value="Phosphate-bind_PstS"/>
</dbReference>
<dbReference type="InterPro" id="IPR024370">
    <property type="entry name" value="PBP_domain"/>
</dbReference>
<feature type="compositionally biased region" description="Gly residues" evidence="5">
    <location>
        <begin position="33"/>
        <end position="42"/>
    </location>
</feature>
<keyword evidence="2 4" id="KW-0813">Transport</keyword>
<feature type="region of interest" description="Disordered" evidence="5">
    <location>
        <begin position="32"/>
        <end position="64"/>
    </location>
</feature>
<dbReference type="PROSITE" id="PS51257">
    <property type="entry name" value="PROKAR_LIPOPROTEIN"/>
    <property type="match status" value="1"/>
</dbReference>
<dbReference type="PANTHER" id="PTHR42996">
    <property type="entry name" value="PHOSPHATE-BINDING PROTEIN PSTS"/>
    <property type="match status" value="1"/>
</dbReference>
<organism evidence="7 8">
    <name type="scientific">Ancrocorticia populi</name>
    <dbReference type="NCBI Taxonomy" id="2175228"/>
    <lineage>
        <taxon>Bacteria</taxon>
        <taxon>Bacillati</taxon>
        <taxon>Actinomycetota</taxon>
        <taxon>Actinomycetes</taxon>
        <taxon>Actinomycetales</taxon>
        <taxon>Actinomycetaceae</taxon>
        <taxon>Ancrocorticia</taxon>
    </lineage>
</organism>